<dbReference type="PANTHER" id="PTHR33476">
    <property type="entry name" value="EMB|CAB62613.1"/>
    <property type="match status" value="1"/>
</dbReference>
<gene>
    <name evidence="3" type="ORF">LIER_08654</name>
</gene>
<organism evidence="3 4">
    <name type="scientific">Lithospermum erythrorhizon</name>
    <name type="common">Purple gromwell</name>
    <name type="synonym">Lithospermum officinale var. erythrorhizon</name>
    <dbReference type="NCBI Taxonomy" id="34254"/>
    <lineage>
        <taxon>Eukaryota</taxon>
        <taxon>Viridiplantae</taxon>
        <taxon>Streptophyta</taxon>
        <taxon>Embryophyta</taxon>
        <taxon>Tracheophyta</taxon>
        <taxon>Spermatophyta</taxon>
        <taxon>Magnoliopsida</taxon>
        <taxon>eudicotyledons</taxon>
        <taxon>Gunneridae</taxon>
        <taxon>Pentapetalae</taxon>
        <taxon>asterids</taxon>
        <taxon>lamiids</taxon>
        <taxon>Boraginales</taxon>
        <taxon>Boraginaceae</taxon>
        <taxon>Boraginoideae</taxon>
        <taxon>Lithospermeae</taxon>
        <taxon>Lithospermum</taxon>
    </lineage>
</organism>
<accession>A0AAV3PCY8</accession>
<feature type="compositionally biased region" description="Low complexity" evidence="2">
    <location>
        <begin position="509"/>
        <end position="521"/>
    </location>
</feature>
<evidence type="ECO:0000256" key="1">
    <source>
        <dbReference type="SAM" id="Coils"/>
    </source>
</evidence>
<dbReference type="PANTHER" id="PTHR33476:SF7">
    <property type="entry name" value="EMB|CAB62613.1"/>
    <property type="match status" value="1"/>
</dbReference>
<feature type="coiled-coil region" evidence="1">
    <location>
        <begin position="471"/>
        <end position="498"/>
    </location>
</feature>
<dbReference type="InterPro" id="IPR040348">
    <property type="entry name" value="POLAR-like"/>
</dbReference>
<dbReference type="AlphaFoldDB" id="A0AAV3PCY8"/>
<evidence type="ECO:0000313" key="4">
    <source>
        <dbReference type="Proteomes" id="UP001454036"/>
    </source>
</evidence>
<proteinExistence type="predicted"/>
<name>A0AAV3PCY8_LITER</name>
<dbReference type="Proteomes" id="UP001454036">
    <property type="component" value="Unassembled WGS sequence"/>
</dbReference>
<keyword evidence="4" id="KW-1185">Reference proteome</keyword>
<protein>
    <submittedName>
        <fullName evidence="3">Uncharacterized protein</fullName>
    </submittedName>
</protein>
<keyword evidence="1" id="KW-0175">Coiled coil</keyword>
<evidence type="ECO:0000256" key="2">
    <source>
        <dbReference type="SAM" id="MobiDB-lite"/>
    </source>
</evidence>
<comment type="caution">
    <text evidence="3">The sequence shown here is derived from an EMBL/GenBank/DDBJ whole genome shotgun (WGS) entry which is preliminary data.</text>
</comment>
<feature type="region of interest" description="Disordered" evidence="2">
    <location>
        <begin position="249"/>
        <end position="269"/>
    </location>
</feature>
<reference evidence="3 4" key="1">
    <citation type="submission" date="2024-01" db="EMBL/GenBank/DDBJ databases">
        <title>The complete chloroplast genome sequence of Lithospermum erythrorhizon: insights into the phylogenetic relationship among Boraginaceae species and the maternal lineages of purple gromwells.</title>
        <authorList>
            <person name="Okada T."/>
            <person name="Watanabe K."/>
        </authorList>
    </citation>
    <scope>NUCLEOTIDE SEQUENCE [LARGE SCALE GENOMIC DNA]</scope>
</reference>
<evidence type="ECO:0000313" key="3">
    <source>
        <dbReference type="EMBL" id="GAA0149500.1"/>
    </source>
</evidence>
<feature type="coiled-coil region" evidence="1">
    <location>
        <begin position="295"/>
        <end position="326"/>
    </location>
</feature>
<feature type="region of interest" description="Disordered" evidence="2">
    <location>
        <begin position="506"/>
        <end position="531"/>
    </location>
</feature>
<dbReference type="GO" id="GO:0008356">
    <property type="term" value="P:asymmetric cell division"/>
    <property type="evidence" value="ECO:0007669"/>
    <property type="project" value="InterPro"/>
</dbReference>
<dbReference type="EMBL" id="BAABME010001416">
    <property type="protein sequence ID" value="GAA0149500.1"/>
    <property type="molecule type" value="Genomic_DNA"/>
</dbReference>
<sequence>MDIWTVVAAAGAGYVAQHWKKSKAGRRDVINSPTENDVLNLSESAPVIQQVLEKNCRFPSVLSHKKEEKDVCADIGISSQDIHVEEAFNNTFGSETIQLGNHSYGIQRGETCCDDIAQTDGDYALQPSKEVCLCCSPATSTTALRARRLKGKPLKPLTSLQSCLMVQLYKEHAHTDDYVLDSVYSPRTPTNSPFVRSRIISRTEGDFLAFPVKIVEKQTAKNFTYSKEKPICGIPHLPRIGDLNLLKRSPRQTECSSNQSTTTNGKHQNLKGQPHGVLLFCLGISAGILSSFLANQREVDKLNQLLKQKNNLVEDLQDELEMKDSLTVKELAVEDDESQDTHHDSLYNGCSHSPEAKLDIQMESDQGKYHDDETEVKSLSKIEAELEAELERLELSMITCSLEGKLSNLVELEPDFLPDVAVGELKADLFSRQTGDQAYPDQDEGDDSITHPADYAVSPTELSLRLHEVIESRLEARVKELEAALQNSQRRFQFAKYDRIESWRKFPSSDDVSSSDPASPVHENEPPCASHPVVINLPDEAQETNEANDLFSMLNDSEDDKTHVITNSSHGTSSCPCELSPCQAPKEGWVEGNIDPCVDEEAYNAMSFDLSSSRETDGDSEDEIEKLLIQHIVERARKQGSSVILDAQKALFSGNED</sequence>
<feature type="compositionally biased region" description="Polar residues" evidence="2">
    <location>
        <begin position="252"/>
        <end position="269"/>
    </location>
</feature>